<dbReference type="InterPro" id="IPR029061">
    <property type="entry name" value="THDP-binding"/>
</dbReference>
<protein>
    <recommendedName>
        <fullName evidence="4">2-oxoglutarate dehydrogenase E1 component</fullName>
    </recommendedName>
    <alternativeName>
        <fullName evidence="7">Alpha-ketoglutarate dehydrogenase</fullName>
    </alternativeName>
</protein>
<dbReference type="InterPro" id="IPR001017">
    <property type="entry name" value="DH_E1"/>
</dbReference>
<dbReference type="Pfam" id="PF02780">
    <property type="entry name" value="Transketolase_C"/>
    <property type="match status" value="1"/>
</dbReference>
<gene>
    <name evidence="9" type="ORF">HB662_25155</name>
</gene>
<dbReference type="Pfam" id="PF00676">
    <property type="entry name" value="E1_dh"/>
    <property type="match status" value="1"/>
</dbReference>
<name>A0ABX1F788_9PROT</name>
<dbReference type="PANTHER" id="PTHR43257">
    <property type="entry name" value="PYRUVATE DEHYDROGENASE E1 COMPONENT BETA SUBUNIT"/>
    <property type="match status" value="1"/>
</dbReference>
<dbReference type="InterPro" id="IPR033248">
    <property type="entry name" value="Transketolase_C"/>
</dbReference>
<comment type="caution">
    <text evidence="9">The sequence shown here is derived from an EMBL/GenBank/DDBJ whole genome shotgun (WGS) entry which is preliminary data.</text>
</comment>
<dbReference type="CDD" id="cd07036">
    <property type="entry name" value="TPP_PYR_E1-PDHc-beta_like"/>
    <property type="match status" value="1"/>
</dbReference>
<evidence type="ECO:0000256" key="3">
    <source>
        <dbReference type="ARBA" id="ARBA00011301"/>
    </source>
</evidence>
<organism evidence="9 10">
    <name type="scientific">Falsiroseomonas frigidaquae</name>
    <dbReference type="NCBI Taxonomy" id="487318"/>
    <lineage>
        <taxon>Bacteria</taxon>
        <taxon>Pseudomonadati</taxon>
        <taxon>Pseudomonadota</taxon>
        <taxon>Alphaproteobacteria</taxon>
        <taxon>Acetobacterales</taxon>
        <taxon>Roseomonadaceae</taxon>
        <taxon>Falsiroseomonas</taxon>
    </lineage>
</organism>
<dbReference type="EMBL" id="JAAVTX010000008">
    <property type="protein sequence ID" value="NKE48091.1"/>
    <property type="molecule type" value="Genomic_DNA"/>
</dbReference>
<keyword evidence="10" id="KW-1185">Reference proteome</keyword>
<evidence type="ECO:0000256" key="7">
    <source>
        <dbReference type="ARBA" id="ARBA00030680"/>
    </source>
</evidence>
<evidence type="ECO:0000259" key="8">
    <source>
        <dbReference type="SMART" id="SM00861"/>
    </source>
</evidence>
<evidence type="ECO:0000256" key="6">
    <source>
        <dbReference type="ARBA" id="ARBA00023052"/>
    </source>
</evidence>
<keyword evidence="6" id="KW-0786">Thiamine pyrophosphate</keyword>
<feature type="domain" description="Transketolase-like pyrimidine-binding" evidence="8">
    <location>
        <begin position="366"/>
        <end position="541"/>
    </location>
</feature>
<evidence type="ECO:0000256" key="2">
    <source>
        <dbReference type="ARBA" id="ARBA00003906"/>
    </source>
</evidence>
<evidence type="ECO:0000256" key="1">
    <source>
        <dbReference type="ARBA" id="ARBA00001964"/>
    </source>
</evidence>
<keyword evidence="5" id="KW-0560">Oxidoreductase</keyword>
<dbReference type="SMART" id="SM00861">
    <property type="entry name" value="Transket_pyr"/>
    <property type="match status" value="1"/>
</dbReference>
<sequence length="686" mass="73647">MEQLLLIRRFEEKILDLHGAGLIHGPAHASIGQEGGAVGALSVLGTEDKINGTHRAHHQILAKLLNAATPEGYDPRSDSVPEAAQDHVRRTMAEIMGLAQGYNGGRGGSMHMRIAEAGVVGSSAIIGGNVPHAVGYGLADKVLGRDNISVAFFGDGTLMAGQTLEAINLAALYRLPVVFFLENNFYAVSTHVREQTRETRLTTRGAMFGVPSVECDGMDVLAVRRAMQWARDQIAETGGPVFVEAICYRFLHQSGPMLGSQFGYRDKAEEEQWRARDPVTTLPVVLDRLGVLDAEGLARLEARVRAVVEQAAAALVETPPGANAPQLREGLLSEVADLERGIRGDLSELRGLKVQEASAAVPAQPMKYIDAIAATLLHNMQRDPRIVLIGEDIHRLRGGVSGSAKGVMETFPERVFATPICENGFTGMALGAALCGLRPVVDIMFGDFTIVAADQMFNGIGKFAHMFGGGFGIPLVVRARVSPAAGYGSQHSMDPSGLFAAYPGWRILHPSTPHDYVGLMNAALACEDPVLMIEHQGLFQTSGLVPQDLGYIVPFGKARVVRHGTACTVLTYGAMVPETEAAVAATGIDAEILDLRCLDIEGMDWPTIEASIKRTNRVLIAEQTAHGTAHGARWVDEIQRRCFDWLDAEITRVHGSRAAPVVSRPLNAAALADAAKVAEGLRRLMR</sequence>
<accession>A0ABX1F788</accession>
<dbReference type="InterPro" id="IPR005475">
    <property type="entry name" value="Transketolase-like_Pyr-bd"/>
</dbReference>
<dbReference type="InterPro" id="IPR009014">
    <property type="entry name" value="Transketo_C/PFOR_II"/>
</dbReference>
<comment type="subunit">
    <text evidence="3">Homodimer. Part of the 2-oxoglutarate dehydrogenase (OGDH) complex composed of E1 (2-oxoglutarate dehydrogenase), E2 (dihydrolipoamide succinyltransferase) and E3 (dihydrolipoamide dehydrogenase); the complex contains multiple copies of the three enzymatic components (E1, E2 and E3).</text>
</comment>
<dbReference type="CDD" id="cd02000">
    <property type="entry name" value="TPP_E1_PDC_ADC_BCADC"/>
    <property type="match status" value="1"/>
</dbReference>
<dbReference type="Pfam" id="PF02779">
    <property type="entry name" value="Transket_pyr"/>
    <property type="match status" value="1"/>
</dbReference>
<dbReference type="Gene3D" id="3.40.50.920">
    <property type="match status" value="1"/>
</dbReference>
<comment type="cofactor">
    <cofactor evidence="1">
        <name>thiamine diphosphate</name>
        <dbReference type="ChEBI" id="CHEBI:58937"/>
    </cofactor>
</comment>
<evidence type="ECO:0000313" key="9">
    <source>
        <dbReference type="EMBL" id="NKE48091.1"/>
    </source>
</evidence>
<comment type="function">
    <text evidence="2">E1 component of the 2-oxoglutarate dehydrogenase (OGDH) complex which catalyzes the decarboxylation of 2-oxoglutarate, the first step in the conversion of 2-oxoglutarate to succinyl-CoA and CO(2).</text>
</comment>
<dbReference type="SUPFAM" id="SSF52922">
    <property type="entry name" value="TK C-terminal domain-like"/>
    <property type="match status" value="1"/>
</dbReference>
<reference evidence="9 10" key="1">
    <citation type="submission" date="2020-03" db="EMBL/GenBank/DDBJ databases">
        <title>Roseomonas selenitidurans sp. nov. isolated from soil.</title>
        <authorList>
            <person name="Liu H."/>
        </authorList>
    </citation>
    <scope>NUCLEOTIDE SEQUENCE [LARGE SCALE GENOMIC DNA]</scope>
    <source>
        <strain evidence="9 10">JCM 15073</strain>
    </source>
</reference>
<proteinExistence type="predicted"/>
<dbReference type="SUPFAM" id="SSF52518">
    <property type="entry name" value="Thiamin diphosphate-binding fold (THDP-binding)"/>
    <property type="match status" value="2"/>
</dbReference>
<evidence type="ECO:0000256" key="5">
    <source>
        <dbReference type="ARBA" id="ARBA00023002"/>
    </source>
</evidence>
<evidence type="ECO:0000313" key="10">
    <source>
        <dbReference type="Proteomes" id="UP000765160"/>
    </source>
</evidence>
<dbReference type="Proteomes" id="UP000765160">
    <property type="component" value="Unassembled WGS sequence"/>
</dbReference>
<evidence type="ECO:0000256" key="4">
    <source>
        <dbReference type="ARBA" id="ARBA00013321"/>
    </source>
</evidence>
<dbReference type="Gene3D" id="3.40.50.970">
    <property type="match status" value="2"/>
</dbReference>
<dbReference type="PANTHER" id="PTHR43257:SF2">
    <property type="entry name" value="PYRUVATE DEHYDROGENASE E1 COMPONENT SUBUNIT BETA"/>
    <property type="match status" value="1"/>
</dbReference>